<comment type="caution">
    <text evidence="2">The sequence shown here is derived from an EMBL/GenBank/DDBJ whole genome shotgun (WGS) entry which is preliminary data.</text>
</comment>
<dbReference type="PANTHER" id="PTHR34560:SF1">
    <property type="entry name" value="START DOMAIN-CONTAINING PROTEIN"/>
    <property type="match status" value="1"/>
</dbReference>
<name>A0A1Z5JL69_FISSO</name>
<sequence length="375" mass="42994">MLEGLKDKAEGEQVLLNKRASLQSTFVDSDSADEDDDAQEEGERTEEVIERVTQDDDIPLLQRVEALYQEEKLLEAARLLRTFLQEESKSFHHLNARYRDILTEAHEMENALADIVGPPSDQWDRQSSSSSSGGKYRRPTVIYTKFDPDWKLTCRIETPIEASLLVPLLSVLNETDLYDTWIPSWRFPKVGVSQSQKLHHSGKANQLVQIVCDVPWPLRTREVIVQATAVDEIDERGYIVIRLNTLNEQQQQQHPAVHEKDPELVRVDFDGAILFRGCPLDHELRKNLDPNDPLSQDPLVLVSFKMFLDSKFTAVPTSLVNFCTKTVIGSMWNMFLKVAEDVRDGTRPEHAKIIADKATLYKWIEQRSQIMLEQL</sequence>
<reference evidence="2 3" key="1">
    <citation type="journal article" date="2015" name="Plant Cell">
        <title>Oil accumulation by the oleaginous diatom Fistulifera solaris as revealed by the genome and transcriptome.</title>
        <authorList>
            <person name="Tanaka T."/>
            <person name="Maeda Y."/>
            <person name="Veluchamy A."/>
            <person name="Tanaka M."/>
            <person name="Abida H."/>
            <person name="Marechal E."/>
            <person name="Bowler C."/>
            <person name="Muto M."/>
            <person name="Sunaga Y."/>
            <person name="Tanaka M."/>
            <person name="Yoshino T."/>
            <person name="Taniguchi T."/>
            <person name="Fukuda Y."/>
            <person name="Nemoto M."/>
            <person name="Matsumoto M."/>
            <person name="Wong P.S."/>
            <person name="Aburatani S."/>
            <person name="Fujibuchi W."/>
        </authorList>
    </citation>
    <scope>NUCLEOTIDE SEQUENCE [LARGE SCALE GENOMIC DNA]</scope>
    <source>
        <strain evidence="2 3">JPCC DA0580</strain>
    </source>
</reference>
<feature type="region of interest" description="Disordered" evidence="1">
    <location>
        <begin position="115"/>
        <end position="135"/>
    </location>
</feature>
<dbReference type="EMBL" id="BDSP01000083">
    <property type="protein sequence ID" value="GAX14765.1"/>
    <property type="molecule type" value="Genomic_DNA"/>
</dbReference>
<feature type="region of interest" description="Disordered" evidence="1">
    <location>
        <begin position="25"/>
        <end position="47"/>
    </location>
</feature>
<dbReference type="InParanoid" id="A0A1Z5JL69"/>
<accession>A0A1Z5JL69</accession>
<protein>
    <recommendedName>
        <fullName evidence="4">START domain-containing protein</fullName>
    </recommendedName>
</protein>
<dbReference type="Gene3D" id="3.30.530.20">
    <property type="match status" value="1"/>
</dbReference>
<evidence type="ECO:0000313" key="2">
    <source>
        <dbReference type="EMBL" id="GAX14765.1"/>
    </source>
</evidence>
<evidence type="ECO:0000256" key="1">
    <source>
        <dbReference type="SAM" id="MobiDB-lite"/>
    </source>
</evidence>
<feature type="compositionally biased region" description="Acidic residues" evidence="1">
    <location>
        <begin position="30"/>
        <end position="40"/>
    </location>
</feature>
<dbReference type="InterPro" id="IPR023393">
    <property type="entry name" value="START-like_dom_sf"/>
</dbReference>
<dbReference type="AlphaFoldDB" id="A0A1Z5JL69"/>
<dbReference type="OrthoDB" id="43316at2759"/>
<evidence type="ECO:0008006" key="4">
    <source>
        <dbReference type="Google" id="ProtNLM"/>
    </source>
</evidence>
<evidence type="ECO:0000313" key="3">
    <source>
        <dbReference type="Proteomes" id="UP000198406"/>
    </source>
</evidence>
<dbReference type="PANTHER" id="PTHR34560">
    <property type="entry name" value="POLYKETIDE CYCLASE/DEHYDRASE/LIPID TRANSPORT SUPERFAMILY PROTEIN"/>
    <property type="match status" value="1"/>
</dbReference>
<dbReference type="SUPFAM" id="SSF55961">
    <property type="entry name" value="Bet v1-like"/>
    <property type="match status" value="1"/>
</dbReference>
<organism evidence="2 3">
    <name type="scientific">Fistulifera solaris</name>
    <name type="common">Oleaginous diatom</name>
    <dbReference type="NCBI Taxonomy" id="1519565"/>
    <lineage>
        <taxon>Eukaryota</taxon>
        <taxon>Sar</taxon>
        <taxon>Stramenopiles</taxon>
        <taxon>Ochrophyta</taxon>
        <taxon>Bacillariophyta</taxon>
        <taxon>Bacillariophyceae</taxon>
        <taxon>Bacillariophycidae</taxon>
        <taxon>Naviculales</taxon>
        <taxon>Naviculaceae</taxon>
        <taxon>Fistulifera</taxon>
    </lineage>
</organism>
<keyword evidence="3" id="KW-1185">Reference proteome</keyword>
<dbReference type="Proteomes" id="UP000198406">
    <property type="component" value="Unassembled WGS sequence"/>
</dbReference>
<proteinExistence type="predicted"/>
<gene>
    <name evidence="2" type="ORF">FisN_25Lh040</name>
</gene>